<dbReference type="SUPFAM" id="SSF48452">
    <property type="entry name" value="TPR-like"/>
    <property type="match status" value="1"/>
</dbReference>
<dbReference type="RefSeq" id="WP_071343965.1">
    <property type="nucleotide sequence ID" value="NZ_CP017839.1"/>
</dbReference>
<protein>
    <recommendedName>
        <fullName evidence="4">Tetratricopeptide repeat protein</fullName>
    </recommendedName>
</protein>
<evidence type="ECO:0000313" key="3">
    <source>
        <dbReference type="Proteomes" id="UP000180166"/>
    </source>
</evidence>
<evidence type="ECO:0000313" key="2">
    <source>
        <dbReference type="EMBL" id="APA97591.1"/>
    </source>
</evidence>
<feature type="region of interest" description="Disordered" evidence="1">
    <location>
        <begin position="1"/>
        <end position="24"/>
    </location>
</feature>
<dbReference type="InterPro" id="IPR011990">
    <property type="entry name" value="TPR-like_helical_dom_sf"/>
</dbReference>
<organism evidence="2 3">
    <name type="scientific">Nocardia seriolae</name>
    <dbReference type="NCBI Taxonomy" id="37332"/>
    <lineage>
        <taxon>Bacteria</taxon>
        <taxon>Bacillati</taxon>
        <taxon>Actinomycetota</taxon>
        <taxon>Actinomycetes</taxon>
        <taxon>Mycobacteriales</taxon>
        <taxon>Nocardiaceae</taxon>
        <taxon>Nocardia</taxon>
    </lineage>
</organism>
<dbReference type="EMBL" id="CP017839">
    <property type="protein sequence ID" value="APA97591.1"/>
    <property type="molecule type" value="Genomic_DNA"/>
</dbReference>
<dbReference type="Gene3D" id="1.25.40.10">
    <property type="entry name" value="Tetratricopeptide repeat domain"/>
    <property type="match status" value="1"/>
</dbReference>
<evidence type="ECO:0008006" key="4">
    <source>
        <dbReference type="Google" id="ProtNLM"/>
    </source>
</evidence>
<name>A0ABC8ATB1_9NOCA</name>
<sequence>MSDRDIHSKGWDESTRSKSGKSEVAEENVKLKALLKRLHIEPTGLAHRMREYSAQDGGPIVSLKHSNILRYISGETGRPKQRTCDVMVSVLSIAAGEPLTAADIGYPDEPAHDLDVDVEMPKARVDLISLPFETVDREFVDHLKTLLDAHARMDALSGPRYVVGTLQGELQLIEDLCGKARGAMRPALLEVGTRFCEFAGWLYQDSGDLRRALYWTNRAMDYAEELYDPHLRSYVLQRRSNIATESGYAAQGLGLANAALRCWDEIPPELRAVALRQQANAYAMTEEADDCRRALDQAMEQVLSIDPSGPSSLALYCTPSYIEMEAANSWVRLGHPERAIETYEVALGDWPASQRRDQGLCTARLASAYVGVGEFESGARAGTDAAKVIRSAPSARALGVLRDLAQRVRPVRNDAIREFSLSVADLVR</sequence>
<gene>
    <name evidence="2" type="ORF">NS506_03539</name>
</gene>
<reference evidence="2 3" key="1">
    <citation type="submission" date="2016-10" db="EMBL/GenBank/DDBJ databases">
        <title>Genome sequence of Nocardia seriolae strain EM150506, isolated from Anguila japonica.</title>
        <authorList>
            <person name="Han H.-J."/>
        </authorList>
    </citation>
    <scope>NUCLEOTIDE SEQUENCE [LARGE SCALE GENOMIC DNA]</scope>
    <source>
        <strain evidence="2 3">EM150506</strain>
    </source>
</reference>
<evidence type="ECO:0000256" key="1">
    <source>
        <dbReference type="SAM" id="MobiDB-lite"/>
    </source>
</evidence>
<accession>A0ABC8ATB1</accession>
<dbReference type="AlphaFoldDB" id="A0ABC8ATB1"/>
<dbReference type="KEGG" id="nsr:NS506_03539"/>
<dbReference type="Proteomes" id="UP000180166">
    <property type="component" value="Chromosome"/>
</dbReference>
<proteinExistence type="predicted"/>